<dbReference type="Pfam" id="PF12850">
    <property type="entry name" value="Metallophos_2"/>
    <property type="match status" value="1"/>
</dbReference>
<comment type="similarity">
    <text evidence="1 2">Belongs to the metallophosphoesterase superfamily. YfcE family.</text>
</comment>
<evidence type="ECO:0000259" key="3">
    <source>
        <dbReference type="Pfam" id="PF12850"/>
    </source>
</evidence>
<dbReference type="InterPro" id="IPR000979">
    <property type="entry name" value="Phosphodiesterase_MJ0936/Vps29"/>
</dbReference>
<evidence type="ECO:0000256" key="2">
    <source>
        <dbReference type="RuleBase" id="RU362039"/>
    </source>
</evidence>
<dbReference type="InterPro" id="IPR024654">
    <property type="entry name" value="Calcineurin-like_PHP_lpxH"/>
</dbReference>
<evidence type="ECO:0000313" key="4">
    <source>
        <dbReference type="EMBL" id="OUM20050.1"/>
    </source>
</evidence>
<dbReference type="GO" id="GO:0016787">
    <property type="term" value="F:hydrolase activity"/>
    <property type="evidence" value="ECO:0007669"/>
    <property type="project" value="UniProtKB-UniRule"/>
</dbReference>
<protein>
    <recommendedName>
        <fullName evidence="2">Phosphoesterase</fullName>
        <ecNumber evidence="2">3.1.4.-</ecNumber>
    </recommendedName>
</protein>
<sequence length="184" mass="20615">MDGSQIYCVHDRGVEGGIMMKLIVFSDSHRRNSSDMLVIIDEEKPDAVLHLGDVVDDADDIRSVYPDLKVYNVRGNNDYGWRAQDVQDNLIVCAGQVKLFLTHGHLYGVRRNTKALAAAARRHDCQMALYGHTHEAEIDRDGGILIANPGSISLPYVAAPPSYLRLVIEETDIQPEIIYLDQKR</sequence>
<reference evidence="4 5" key="1">
    <citation type="submission" date="2017-05" db="EMBL/GenBank/DDBJ databases">
        <title>Butyricicoccus porcorum sp. nov. a butyrate-producing bacterium from the swine intestinal tract.</title>
        <authorList>
            <person name="Trachsel J."/>
            <person name="Humphrey S."/>
            <person name="Allen H.K."/>
        </authorList>
    </citation>
    <scope>NUCLEOTIDE SEQUENCE [LARGE SCALE GENOMIC DNA]</scope>
    <source>
        <strain evidence="4">BB10</strain>
    </source>
</reference>
<dbReference type="Gene3D" id="3.60.21.10">
    <property type="match status" value="1"/>
</dbReference>
<dbReference type="EC" id="3.1.4.-" evidence="2"/>
<name>A0A252F377_9FIRM</name>
<dbReference type="OrthoDB" id="9800565at2"/>
<feature type="domain" description="Calcineurin-like phosphoesterase" evidence="3">
    <location>
        <begin position="20"/>
        <end position="170"/>
    </location>
</feature>
<dbReference type="NCBIfam" id="TIGR00040">
    <property type="entry name" value="yfcE"/>
    <property type="match status" value="1"/>
</dbReference>
<dbReference type="SUPFAM" id="SSF56300">
    <property type="entry name" value="Metallo-dependent phosphatases"/>
    <property type="match status" value="1"/>
</dbReference>
<dbReference type="EMBL" id="NHOC01000008">
    <property type="protein sequence ID" value="OUM20050.1"/>
    <property type="molecule type" value="Genomic_DNA"/>
</dbReference>
<dbReference type="PANTHER" id="PTHR11124">
    <property type="entry name" value="VACUOLAR SORTING PROTEIN VPS29"/>
    <property type="match status" value="1"/>
</dbReference>
<dbReference type="AlphaFoldDB" id="A0A252F377"/>
<accession>A0A252F377</accession>
<evidence type="ECO:0000313" key="5">
    <source>
        <dbReference type="Proteomes" id="UP000194903"/>
    </source>
</evidence>
<dbReference type="GO" id="GO:0046872">
    <property type="term" value="F:metal ion binding"/>
    <property type="evidence" value="ECO:0007669"/>
    <property type="project" value="UniProtKB-KW"/>
</dbReference>
<dbReference type="Proteomes" id="UP000194903">
    <property type="component" value="Unassembled WGS sequence"/>
</dbReference>
<keyword evidence="5" id="KW-1185">Reference proteome</keyword>
<evidence type="ECO:0000256" key="1">
    <source>
        <dbReference type="ARBA" id="ARBA00008950"/>
    </source>
</evidence>
<organism evidence="4 5">
    <name type="scientific">Butyricicoccus porcorum</name>
    <dbReference type="NCBI Taxonomy" id="1945634"/>
    <lineage>
        <taxon>Bacteria</taxon>
        <taxon>Bacillati</taxon>
        <taxon>Bacillota</taxon>
        <taxon>Clostridia</taxon>
        <taxon>Eubacteriales</taxon>
        <taxon>Butyricicoccaceae</taxon>
        <taxon>Butyricicoccus</taxon>
    </lineage>
</organism>
<gene>
    <name evidence="4" type="ORF">CBW42_09940</name>
</gene>
<comment type="cofactor">
    <cofactor evidence="2">
        <name>a divalent metal cation</name>
        <dbReference type="ChEBI" id="CHEBI:60240"/>
    </cofactor>
</comment>
<comment type="caution">
    <text evidence="4">The sequence shown here is derived from an EMBL/GenBank/DDBJ whole genome shotgun (WGS) entry which is preliminary data.</text>
</comment>
<proteinExistence type="inferred from homology"/>
<keyword evidence="2" id="KW-0479">Metal-binding</keyword>
<dbReference type="InterPro" id="IPR029052">
    <property type="entry name" value="Metallo-depent_PP-like"/>
</dbReference>